<keyword evidence="2" id="KW-1185">Reference proteome</keyword>
<sequence length="186" mass="22012">MKTLLNFLAITTTGLNTITLSINSQSCHIEGDLNRLNYVESINDKSFINEFLQINPELYDNGRSKIQKRLNINEKNFTLEEDYNCTKNLRLANNVYLDFLTIEGNVVSSFDIFKNNFIELKNIKEFEYSDDRDDFTQYIPTLYGQKGDKNIVINIFKFEFKNKIYIRENILTYSYNRIYFKKIALI</sequence>
<name>A0A1B3SKZ5_9MOLU</name>
<evidence type="ECO:0000313" key="1">
    <source>
        <dbReference type="EMBL" id="AOG60604.1"/>
    </source>
</evidence>
<proteinExistence type="predicted"/>
<organism evidence="1 2">
    <name type="scientific">Spiroplasma helicoides</name>
    <dbReference type="NCBI Taxonomy" id="216938"/>
    <lineage>
        <taxon>Bacteria</taxon>
        <taxon>Bacillati</taxon>
        <taxon>Mycoplasmatota</taxon>
        <taxon>Mollicutes</taxon>
        <taxon>Entomoplasmatales</taxon>
        <taxon>Spiroplasmataceae</taxon>
        <taxon>Spiroplasma</taxon>
    </lineage>
</organism>
<protein>
    <submittedName>
        <fullName evidence="1">Uncharacterized protein</fullName>
    </submittedName>
</protein>
<accession>A0A1B3SKZ5</accession>
<dbReference type="Proteomes" id="UP000094378">
    <property type="component" value="Chromosome"/>
</dbReference>
<dbReference type="STRING" id="216938.SHELI_v1c06530"/>
<dbReference type="RefSeq" id="WP_069116671.1">
    <property type="nucleotide sequence ID" value="NZ_CP017015.1"/>
</dbReference>
<dbReference type="KEGG" id="shj:SHELI_v1c06530"/>
<evidence type="ECO:0000313" key="2">
    <source>
        <dbReference type="Proteomes" id="UP000094378"/>
    </source>
</evidence>
<reference evidence="1 2" key="1">
    <citation type="submission" date="2016-08" db="EMBL/GenBank/DDBJ databases">
        <title>Complete genome sequence of Spiroplasma helicoides TABS-2 (DSM 22551).</title>
        <authorList>
            <person name="Shen W.-Y."/>
            <person name="Lo W.-S."/>
            <person name="Lai Y.-C."/>
            <person name="Kuo C.-H."/>
        </authorList>
    </citation>
    <scope>NUCLEOTIDE SEQUENCE [LARGE SCALE GENOMIC DNA]</scope>
    <source>
        <strain evidence="1 2">TABS-2</strain>
    </source>
</reference>
<dbReference type="AlphaFoldDB" id="A0A1B3SKZ5"/>
<gene>
    <name evidence="1" type="ORF">SHELI_v1c06530</name>
</gene>
<dbReference type="EMBL" id="CP017015">
    <property type="protein sequence ID" value="AOG60604.1"/>
    <property type="molecule type" value="Genomic_DNA"/>
</dbReference>